<evidence type="ECO:0000256" key="4">
    <source>
        <dbReference type="ARBA" id="ARBA00022692"/>
    </source>
</evidence>
<feature type="transmembrane region" description="Helical" evidence="7">
    <location>
        <begin position="88"/>
        <end position="108"/>
    </location>
</feature>
<feature type="transmembrane region" description="Helical" evidence="7">
    <location>
        <begin position="29"/>
        <end position="51"/>
    </location>
</feature>
<dbReference type="GO" id="GO:0022857">
    <property type="term" value="F:transmembrane transporter activity"/>
    <property type="evidence" value="ECO:0007669"/>
    <property type="project" value="InterPro"/>
</dbReference>
<dbReference type="Pfam" id="PF07690">
    <property type="entry name" value="MFS_1"/>
    <property type="match status" value="1"/>
</dbReference>
<feature type="transmembrane region" description="Helical" evidence="7">
    <location>
        <begin position="150"/>
        <end position="171"/>
    </location>
</feature>
<keyword evidence="3" id="KW-1003">Cell membrane</keyword>
<feature type="transmembrane region" description="Helical" evidence="7">
    <location>
        <begin position="352"/>
        <end position="373"/>
    </location>
</feature>
<dbReference type="Gene3D" id="1.20.1250.20">
    <property type="entry name" value="MFS general substrate transporter like domains"/>
    <property type="match status" value="1"/>
</dbReference>
<evidence type="ECO:0000259" key="8">
    <source>
        <dbReference type="PROSITE" id="PS50850"/>
    </source>
</evidence>
<keyword evidence="5 7" id="KW-1133">Transmembrane helix</keyword>
<comment type="subcellular location">
    <subcellularLocation>
        <location evidence="1">Cell membrane</location>
        <topology evidence="1">Multi-pass membrane protein</topology>
    </subcellularLocation>
</comment>
<evidence type="ECO:0000256" key="6">
    <source>
        <dbReference type="ARBA" id="ARBA00023136"/>
    </source>
</evidence>
<gene>
    <name evidence="9" type="ORF">GCM10010979_01910</name>
</gene>
<dbReference type="PROSITE" id="PS00216">
    <property type="entry name" value="SUGAR_TRANSPORT_1"/>
    <property type="match status" value="1"/>
</dbReference>
<dbReference type="GO" id="GO:0005886">
    <property type="term" value="C:plasma membrane"/>
    <property type="evidence" value="ECO:0007669"/>
    <property type="project" value="UniProtKB-SubCell"/>
</dbReference>
<keyword evidence="2" id="KW-0813">Transport</keyword>
<evidence type="ECO:0000256" key="2">
    <source>
        <dbReference type="ARBA" id="ARBA00022448"/>
    </source>
</evidence>
<feature type="transmembrane region" description="Helical" evidence="7">
    <location>
        <begin position="63"/>
        <end position="82"/>
    </location>
</feature>
<dbReference type="PROSITE" id="PS50850">
    <property type="entry name" value="MFS"/>
    <property type="match status" value="1"/>
</dbReference>
<feature type="domain" description="Major facilitator superfamily (MFS) profile" evidence="8">
    <location>
        <begin position="1"/>
        <end position="378"/>
    </location>
</feature>
<dbReference type="AlphaFoldDB" id="A0A916SCR6"/>
<dbReference type="InterPro" id="IPR005829">
    <property type="entry name" value="Sugar_transporter_CS"/>
</dbReference>
<dbReference type="SUPFAM" id="SSF103473">
    <property type="entry name" value="MFS general substrate transporter"/>
    <property type="match status" value="1"/>
</dbReference>
<dbReference type="EMBL" id="BMGB01000001">
    <property type="protein sequence ID" value="GGA90825.1"/>
    <property type="molecule type" value="Genomic_DNA"/>
</dbReference>
<dbReference type="InterPro" id="IPR011701">
    <property type="entry name" value="MFS"/>
</dbReference>
<reference evidence="9" key="2">
    <citation type="submission" date="2020-09" db="EMBL/GenBank/DDBJ databases">
        <authorList>
            <person name="Sun Q."/>
            <person name="Zhou Y."/>
        </authorList>
    </citation>
    <scope>NUCLEOTIDE SEQUENCE</scope>
    <source>
        <strain evidence="9">CGMCC 1.12813</strain>
    </source>
</reference>
<feature type="transmembrane region" description="Helical" evidence="7">
    <location>
        <begin position="120"/>
        <end position="144"/>
    </location>
</feature>
<sequence>MGLIFVAFLAAAAAPSPLYVLYQDEWHFPASLLSVAFAVYAFGLLLTLLVVGKLSDYIGRRPVLIAALVAQIVAMTLLFTAGSIELVIVARIIQGLATGAATGALSAALSDLAPAKKPALGAVIASLAPLVGLALGAALTGVVVQLSSEPITVVFVTLDVVFALGLVVVFASPESVSRKAGALRTLIPRVSVPELARREFVAGAFLLIGVWLTAGIYLGLIAQVDRDILRLGTGSINGILITILSGAGALSVFATTNVRPRVVAISGAISLAVGVSFTGIAIAAHSLPLLIIASLVAGIGFGLGFAGPIRLVSPLAKVHERGQLFSAVYVVCYLTFGVPAIVAGWLVGVFTLLPVVIGYAALAAVSSLVGLAAQLRRAREDG</sequence>
<feature type="transmembrane region" description="Helical" evidence="7">
    <location>
        <begin position="262"/>
        <end position="283"/>
    </location>
</feature>
<dbReference type="InterPro" id="IPR050171">
    <property type="entry name" value="MFS_Transporters"/>
</dbReference>
<proteinExistence type="predicted"/>
<evidence type="ECO:0000313" key="9">
    <source>
        <dbReference type="EMBL" id="GGA90825.1"/>
    </source>
</evidence>
<protein>
    <submittedName>
        <fullName evidence="9">MFS transporter</fullName>
    </submittedName>
</protein>
<dbReference type="InterPro" id="IPR036259">
    <property type="entry name" value="MFS_trans_sf"/>
</dbReference>
<organism evidence="9 10">
    <name type="scientific">Conyzicola nivalis</name>
    <dbReference type="NCBI Taxonomy" id="1477021"/>
    <lineage>
        <taxon>Bacteria</taxon>
        <taxon>Bacillati</taxon>
        <taxon>Actinomycetota</taxon>
        <taxon>Actinomycetes</taxon>
        <taxon>Micrococcales</taxon>
        <taxon>Microbacteriaceae</taxon>
        <taxon>Conyzicola</taxon>
    </lineage>
</organism>
<evidence type="ECO:0000313" key="10">
    <source>
        <dbReference type="Proteomes" id="UP000606922"/>
    </source>
</evidence>
<dbReference type="PANTHER" id="PTHR23517:SF13">
    <property type="entry name" value="MAJOR FACILITATOR SUPERFAMILY MFS_1"/>
    <property type="match status" value="1"/>
</dbReference>
<keyword evidence="6 7" id="KW-0472">Membrane</keyword>
<accession>A0A916SCR6</accession>
<dbReference type="Proteomes" id="UP000606922">
    <property type="component" value="Unassembled WGS sequence"/>
</dbReference>
<dbReference type="PANTHER" id="PTHR23517">
    <property type="entry name" value="RESISTANCE PROTEIN MDTM, PUTATIVE-RELATED-RELATED"/>
    <property type="match status" value="1"/>
</dbReference>
<keyword evidence="10" id="KW-1185">Reference proteome</keyword>
<evidence type="ECO:0000256" key="5">
    <source>
        <dbReference type="ARBA" id="ARBA00022989"/>
    </source>
</evidence>
<feature type="transmembrane region" description="Helical" evidence="7">
    <location>
        <begin position="324"/>
        <end position="346"/>
    </location>
</feature>
<evidence type="ECO:0000256" key="1">
    <source>
        <dbReference type="ARBA" id="ARBA00004651"/>
    </source>
</evidence>
<name>A0A916SCR6_9MICO</name>
<reference evidence="9" key="1">
    <citation type="journal article" date="2014" name="Int. J. Syst. Evol. Microbiol.">
        <title>Complete genome sequence of Corynebacterium casei LMG S-19264T (=DSM 44701T), isolated from a smear-ripened cheese.</title>
        <authorList>
            <consortium name="US DOE Joint Genome Institute (JGI-PGF)"/>
            <person name="Walter F."/>
            <person name="Albersmeier A."/>
            <person name="Kalinowski J."/>
            <person name="Ruckert C."/>
        </authorList>
    </citation>
    <scope>NUCLEOTIDE SEQUENCE</scope>
    <source>
        <strain evidence="9">CGMCC 1.12813</strain>
    </source>
</reference>
<comment type="caution">
    <text evidence="9">The sequence shown here is derived from an EMBL/GenBank/DDBJ whole genome shotgun (WGS) entry which is preliminary data.</text>
</comment>
<evidence type="ECO:0000256" key="3">
    <source>
        <dbReference type="ARBA" id="ARBA00022475"/>
    </source>
</evidence>
<keyword evidence="4 7" id="KW-0812">Transmembrane</keyword>
<dbReference type="InterPro" id="IPR020846">
    <property type="entry name" value="MFS_dom"/>
</dbReference>
<feature type="transmembrane region" description="Helical" evidence="7">
    <location>
        <begin position="289"/>
        <end position="312"/>
    </location>
</feature>
<feature type="transmembrane region" description="Helical" evidence="7">
    <location>
        <begin position="200"/>
        <end position="222"/>
    </location>
</feature>
<evidence type="ECO:0000256" key="7">
    <source>
        <dbReference type="SAM" id="Phobius"/>
    </source>
</evidence>
<feature type="transmembrane region" description="Helical" evidence="7">
    <location>
        <begin position="234"/>
        <end position="255"/>
    </location>
</feature>